<sequence>MSSSVRPVLLLEIAKYALRADVEYLLKRYGDVWQKTAVTQIVRGGIRRNTERSRWLVQFREPSEATRVAQRLLEIQQGTRSRQNDDTSSDADTTARQPERNRRSRVVATLVSLAPLSFLERELNRPSLSRATDVGRALICSNLPRTVQTSDIWRLFLNGYDVEEVRITASAVEAEAKPEPNPKLDLEATDDAPGDVASDQATSRDTVGRASTNKPRPLACVVFRHEEDAWRALIERQGAHVRRRPVELTIVQ</sequence>
<keyword evidence="3" id="KW-1185">Reference proteome</keyword>
<evidence type="ECO:0008006" key="4">
    <source>
        <dbReference type="Google" id="ProtNLM"/>
    </source>
</evidence>
<dbReference type="InterPro" id="IPR012677">
    <property type="entry name" value="Nucleotide-bd_a/b_plait_sf"/>
</dbReference>
<dbReference type="OrthoDB" id="10407796at2759"/>
<accession>A0A7J7IKJ2</accession>
<reference evidence="2 3" key="1">
    <citation type="journal article" date="2020" name="J. Phycol.">
        <title>Comparative genome analysis reveals Cyanidiococcus gen. nov., a new extremophilic red algal genus sister to Cyanidioschyzon (Cyanidioschyzonaceae, Rhodophyta).</title>
        <authorList>
            <person name="Liu S.-L."/>
            <person name="Chiang Y.-R."/>
            <person name="Yoon H.S."/>
            <person name="Fu H.-Y."/>
        </authorList>
    </citation>
    <scope>NUCLEOTIDE SEQUENCE [LARGE SCALE GENOMIC DNA]</scope>
    <source>
        <strain evidence="2 3">THAL066</strain>
    </source>
</reference>
<dbReference type="EMBL" id="VWRR01000006">
    <property type="protein sequence ID" value="KAF6003613.1"/>
    <property type="molecule type" value="Genomic_DNA"/>
</dbReference>
<dbReference type="SUPFAM" id="SSF54928">
    <property type="entry name" value="RNA-binding domain, RBD"/>
    <property type="match status" value="1"/>
</dbReference>
<dbReference type="GO" id="GO:0003676">
    <property type="term" value="F:nucleic acid binding"/>
    <property type="evidence" value="ECO:0007669"/>
    <property type="project" value="InterPro"/>
</dbReference>
<evidence type="ECO:0000313" key="3">
    <source>
        <dbReference type="Proteomes" id="UP000530660"/>
    </source>
</evidence>
<feature type="compositionally biased region" description="Polar residues" evidence="1">
    <location>
        <begin position="199"/>
        <end position="212"/>
    </location>
</feature>
<name>A0A7J7IKJ2_9RHOD</name>
<dbReference type="AlphaFoldDB" id="A0A7J7IKJ2"/>
<evidence type="ECO:0000256" key="1">
    <source>
        <dbReference type="SAM" id="MobiDB-lite"/>
    </source>
</evidence>
<feature type="compositionally biased region" description="Basic and acidic residues" evidence="1">
    <location>
        <begin position="174"/>
        <end position="186"/>
    </location>
</feature>
<organism evidence="2 3">
    <name type="scientific">Cyanidiococcus yangmingshanensis</name>
    <dbReference type="NCBI Taxonomy" id="2690220"/>
    <lineage>
        <taxon>Eukaryota</taxon>
        <taxon>Rhodophyta</taxon>
        <taxon>Bangiophyceae</taxon>
        <taxon>Cyanidiales</taxon>
        <taxon>Cyanidiaceae</taxon>
        <taxon>Cyanidiococcus</taxon>
    </lineage>
</organism>
<feature type="region of interest" description="Disordered" evidence="1">
    <location>
        <begin position="76"/>
        <end position="103"/>
    </location>
</feature>
<dbReference type="InterPro" id="IPR035979">
    <property type="entry name" value="RBD_domain_sf"/>
</dbReference>
<evidence type="ECO:0000313" key="2">
    <source>
        <dbReference type="EMBL" id="KAF6003613.1"/>
    </source>
</evidence>
<feature type="region of interest" description="Disordered" evidence="1">
    <location>
        <begin position="173"/>
        <end position="212"/>
    </location>
</feature>
<gene>
    <name evidence="2" type="ORF">F1559_003478</name>
</gene>
<protein>
    <recommendedName>
        <fullName evidence="4">RRM domain-containing protein</fullName>
    </recommendedName>
</protein>
<dbReference type="Gene3D" id="3.30.70.330">
    <property type="match status" value="1"/>
</dbReference>
<proteinExistence type="predicted"/>
<dbReference type="Proteomes" id="UP000530660">
    <property type="component" value="Unassembled WGS sequence"/>
</dbReference>
<comment type="caution">
    <text evidence="2">The sequence shown here is derived from an EMBL/GenBank/DDBJ whole genome shotgun (WGS) entry which is preliminary data.</text>
</comment>